<evidence type="ECO:0000256" key="4">
    <source>
        <dbReference type="ARBA" id="ARBA00022793"/>
    </source>
</evidence>
<organism evidence="10 11">
    <name type="scientific">Novosphingobium jiangmenense</name>
    <dbReference type="NCBI Taxonomy" id="2791981"/>
    <lineage>
        <taxon>Bacteria</taxon>
        <taxon>Pseudomonadati</taxon>
        <taxon>Pseudomonadota</taxon>
        <taxon>Alphaproteobacteria</taxon>
        <taxon>Sphingomonadales</taxon>
        <taxon>Sphingomonadaceae</taxon>
        <taxon>Novosphingobium</taxon>
    </lineage>
</organism>
<feature type="domain" description="Indole-3-glycerol phosphate synthase" evidence="9">
    <location>
        <begin position="5"/>
        <end position="259"/>
    </location>
</feature>
<keyword evidence="4 8" id="KW-0210">Decarboxylase</keyword>
<evidence type="ECO:0000256" key="2">
    <source>
        <dbReference type="ARBA" id="ARBA00004696"/>
    </source>
</evidence>
<dbReference type="InterPro" id="IPR045186">
    <property type="entry name" value="Indole-3-glycerol_P_synth"/>
</dbReference>
<protein>
    <recommendedName>
        <fullName evidence="8">Indole-3-glycerol phosphate synthase</fullName>
        <shortName evidence="8">IGPS</shortName>
        <ecNumber evidence="8">4.1.1.48</ecNumber>
    </recommendedName>
</protein>
<dbReference type="PROSITE" id="PS00614">
    <property type="entry name" value="IGPS"/>
    <property type="match status" value="1"/>
</dbReference>
<keyword evidence="5 8" id="KW-0822">Tryptophan biosynthesis</keyword>
<name>A0ABS0HCV3_9SPHN</name>
<reference evidence="10 11" key="1">
    <citation type="submission" date="2020-11" db="EMBL/GenBank/DDBJ databases">
        <title>The genome sequence of Novosphingobium sp. 1Y9A.</title>
        <authorList>
            <person name="Liu Y."/>
        </authorList>
    </citation>
    <scope>NUCLEOTIDE SEQUENCE [LARGE SCALE GENOMIC DNA]</scope>
    <source>
        <strain evidence="10 11">1Y9A</strain>
    </source>
</reference>
<evidence type="ECO:0000256" key="7">
    <source>
        <dbReference type="ARBA" id="ARBA00023239"/>
    </source>
</evidence>
<dbReference type="EC" id="4.1.1.48" evidence="8"/>
<dbReference type="RefSeq" id="WP_196274347.1">
    <property type="nucleotide sequence ID" value="NZ_JADQDC010000002.1"/>
</dbReference>
<dbReference type="PANTHER" id="PTHR22854">
    <property type="entry name" value="TRYPTOPHAN BIOSYNTHESIS PROTEIN"/>
    <property type="match status" value="1"/>
</dbReference>
<dbReference type="CDD" id="cd00331">
    <property type="entry name" value="IGPS"/>
    <property type="match status" value="1"/>
</dbReference>
<dbReference type="InterPro" id="IPR011060">
    <property type="entry name" value="RibuloseP-bd_barrel"/>
</dbReference>
<comment type="caution">
    <text evidence="10">The sequence shown here is derived from an EMBL/GenBank/DDBJ whole genome shotgun (WGS) entry which is preliminary data.</text>
</comment>
<dbReference type="Proteomes" id="UP000600799">
    <property type="component" value="Unassembled WGS sequence"/>
</dbReference>
<proteinExistence type="inferred from homology"/>
<evidence type="ECO:0000313" key="11">
    <source>
        <dbReference type="Proteomes" id="UP000600799"/>
    </source>
</evidence>
<gene>
    <name evidence="8 10" type="primary">trpC</name>
    <name evidence="10" type="ORF">I2488_03015</name>
</gene>
<evidence type="ECO:0000256" key="1">
    <source>
        <dbReference type="ARBA" id="ARBA00001633"/>
    </source>
</evidence>
<evidence type="ECO:0000256" key="8">
    <source>
        <dbReference type="HAMAP-Rule" id="MF_00134"/>
    </source>
</evidence>
<dbReference type="Gene3D" id="3.20.20.70">
    <property type="entry name" value="Aldolase class I"/>
    <property type="match status" value="1"/>
</dbReference>
<keyword evidence="6 8" id="KW-0057">Aromatic amino acid biosynthesis</keyword>
<evidence type="ECO:0000256" key="5">
    <source>
        <dbReference type="ARBA" id="ARBA00022822"/>
    </source>
</evidence>
<evidence type="ECO:0000256" key="3">
    <source>
        <dbReference type="ARBA" id="ARBA00022605"/>
    </source>
</evidence>
<dbReference type="GO" id="GO:0004425">
    <property type="term" value="F:indole-3-glycerol-phosphate synthase activity"/>
    <property type="evidence" value="ECO:0007669"/>
    <property type="project" value="UniProtKB-EC"/>
</dbReference>
<keyword evidence="11" id="KW-1185">Reference proteome</keyword>
<dbReference type="NCBIfam" id="NF001373">
    <property type="entry name" value="PRK00278.1-6"/>
    <property type="match status" value="1"/>
</dbReference>
<dbReference type="SUPFAM" id="SSF51366">
    <property type="entry name" value="Ribulose-phoshate binding barrel"/>
    <property type="match status" value="1"/>
</dbReference>
<dbReference type="EMBL" id="JADQDC010000002">
    <property type="protein sequence ID" value="MBF9149968.1"/>
    <property type="molecule type" value="Genomic_DNA"/>
</dbReference>
<evidence type="ECO:0000313" key="10">
    <source>
        <dbReference type="EMBL" id="MBF9149968.1"/>
    </source>
</evidence>
<dbReference type="NCBIfam" id="NF001377">
    <property type="entry name" value="PRK00278.2-4"/>
    <property type="match status" value="1"/>
</dbReference>
<keyword evidence="7 8" id="KW-0456">Lyase</keyword>
<sequence>MTDKLTEICETKRGEVAARKAAVTVAELADRAAAQSAPRGFEAALRAKAASGFALIAEIKKASPSKGLIRADFRPAEHARAYQAGGAACLSILTDAPYFHGHEDYLVEARAACTLPVIRKDFMVDPWQCLEARAIGADAILIIAACLSDQQMAEIEAAAREQGMDALVEVHNEEEMERAARLKSRLIGVNNRDLKRFVTDLGTTERLAALAPEGTLLVAESGINTHEDILRLEKCGARTFLVGESLMRQDDVEAATRALLQG</sequence>
<dbReference type="Pfam" id="PF00218">
    <property type="entry name" value="IGPS"/>
    <property type="match status" value="1"/>
</dbReference>
<dbReference type="InterPro" id="IPR013785">
    <property type="entry name" value="Aldolase_TIM"/>
</dbReference>
<accession>A0ABS0HCV3</accession>
<dbReference type="PANTHER" id="PTHR22854:SF2">
    <property type="entry name" value="INDOLE-3-GLYCEROL-PHOSPHATE SYNTHASE"/>
    <property type="match status" value="1"/>
</dbReference>
<evidence type="ECO:0000256" key="6">
    <source>
        <dbReference type="ARBA" id="ARBA00023141"/>
    </source>
</evidence>
<evidence type="ECO:0000259" key="9">
    <source>
        <dbReference type="Pfam" id="PF00218"/>
    </source>
</evidence>
<comment type="catalytic activity">
    <reaction evidence="1 8">
        <text>1-(2-carboxyphenylamino)-1-deoxy-D-ribulose 5-phosphate + H(+) = (1S,2R)-1-C-(indol-3-yl)glycerol 3-phosphate + CO2 + H2O</text>
        <dbReference type="Rhea" id="RHEA:23476"/>
        <dbReference type="ChEBI" id="CHEBI:15377"/>
        <dbReference type="ChEBI" id="CHEBI:15378"/>
        <dbReference type="ChEBI" id="CHEBI:16526"/>
        <dbReference type="ChEBI" id="CHEBI:58613"/>
        <dbReference type="ChEBI" id="CHEBI:58866"/>
        <dbReference type="EC" id="4.1.1.48"/>
    </reaction>
</comment>
<comment type="similarity">
    <text evidence="8">Belongs to the TrpC family.</text>
</comment>
<keyword evidence="3 8" id="KW-0028">Amino-acid biosynthesis</keyword>
<dbReference type="InterPro" id="IPR001468">
    <property type="entry name" value="Indole-3-GlycerolPSynthase_CS"/>
</dbReference>
<dbReference type="NCBIfam" id="NF001370">
    <property type="entry name" value="PRK00278.1-2"/>
    <property type="match status" value="1"/>
</dbReference>
<comment type="pathway">
    <text evidence="2 8">Amino-acid biosynthesis; L-tryptophan biosynthesis; L-tryptophan from chorismate: step 4/5.</text>
</comment>
<dbReference type="InterPro" id="IPR013798">
    <property type="entry name" value="Indole-3-glycerol_P_synth_dom"/>
</dbReference>
<dbReference type="HAMAP" id="MF_00134_B">
    <property type="entry name" value="IGPS_B"/>
    <property type="match status" value="1"/>
</dbReference>